<evidence type="ECO:0000256" key="1">
    <source>
        <dbReference type="SAM" id="MobiDB-lite"/>
    </source>
</evidence>
<dbReference type="STRING" id="36874.HQ34_09345"/>
<comment type="caution">
    <text evidence="3">The sequence shown here is derived from an EMBL/GenBank/DDBJ whole genome shotgun (WGS) entry which is preliminary data.</text>
</comment>
<dbReference type="EMBL" id="JQJD01000003">
    <property type="protein sequence ID" value="KGN83013.1"/>
    <property type="molecule type" value="Genomic_DNA"/>
</dbReference>
<keyword evidence="4" id="KW-1185">Reference proteome</keyword>
<organism evidence="3 4">
    <name type="scientific">Porphyromonas cangingivalis</name>
    <dbReference type="NCBI Taxonomy" id="36874"/>
    <lineage>
        <taxon>Bacteria</taxon>
        <taxon>Pseudomonadati</taxon>
        <taxon>Bacteroidota</taxon>
        <taxon>Bacteroidia</taxon>
        <taxon>Bacteroidales</taxon>
        <taxon>Porphyromonadaceae</taxon>
        <taxon>Porphyromonas</taxon>
    </lineage>
</organism>
<dbReference type="Pfam" id="PF12669">
    <property type="entry name" value="FeoB_associated"/>
    <property type="match status" value="1"/>
</dbReference>
<gene>
    <name evidence="3" type="ORF">HQ35_00905</name>
</gene>
<reference evidence="3 4" key="1">
    <citation type="submission" date="2014-08" db="EMBL/GenBank/DDBJ databases">
        <title>Porphyromonas cangingivalis strain:COT-109_OH1386 Genome sequencing.</title>
        <authorList>
            <person name="Wallis C."/>
            <person name="Deusch O."/>
            <person name="O'Flynn C."/>
            <person name="Davis I."/>
            <person name="Jospin G."/>
            <person name="Darling A.E."/>
            <person name="Coil D.A."/>
            <person name="Alexiev A."/>
            <person name="Horsfall A."/>
            <person name="Kirkwood N."/>
            <person name="Harris S."/>
            <person name="Eisen J.A."/>
        </authorList>
    </citation>
    <scope>NUCLEOTIDE SEQUENCE [LARGE SCALE GENOMIC DNA]</scope>
    <source>
        <strain evidence="4">COT-109 OH1386</strain>
    </source>
</reference>
<evidence type="ECO:0000313" key="4">
    <source>
        <dbReference type="Proteomes" id="UP000030125"/>
    </source>
</evidence>
<keyword evidence="2" id="KW-1133">Transmembrane helix</keyword>
<feature type="region of interest" description="Disordered" evidence="1">
    <location>
        <begin position="39"/>
        <end position="60"/>
    </location>
</feature>
<evidence type="ECO:0000313" key="3">
    <source>
        <dbReference type="EMBL" id="KGN83013.1"/>
    </source>
</evidence>
<evidence type="ECO:0008006" key="5">
    <source>
        <dbReference type="Google" id="ProtNLM"/>
    </source>
</evidence>
<name>A0A0A2EVR1_PORCN</name>
<protein>
    <recommendedName>
        <fullName evidence="5">Virus attachment protein p12 family protein</fullName>
    </recommendedName>
</protein>
<keyword evidence="2" id="KW-0472">Membrane</keyword>
<accession>A0A0A2EVR1</accession>
<keyword evidence="2" id="KW-0812">Transmembrane</keyword>
<sequence length="60" mass="6292">MLQEIIVYLIIAVVFALLVRGAVRMFKKNDAGSPCAGCPGCDIKPGKGDDKGNPPTSCGR</sequence>
<proteinExistence type="predicted"/>
<dbReference type="RefSeq" id="WP_036850127.1">
    <property type="nucleotide sequence ID" value="NZ_JQJD01000003.1"/>
</dbReference>
<feature type="transmembrane region" description="Helical" evidence="2">
    <location>
        <begin position="6"/>
        <end position="23"/>
    </location>
</feature>
<evidence type="ECO:0000256" key="2">
    <source>
        <dbReference type="SAM" id="Phobius"/>
    </source>
</evidence>
<dbReference type="Proteomes" id="UP000030125">
    <property type="component" value="Unassembled WGS sequence"/>
</dbReference>
<dbReference type="AlphaFoldDB" id="A0A0A2EVR1"/>